<evidence type="ECO:0000256" key="1">
    <source>
        <dbReference type="ARBA" id="ARBA00022679"/>
    </source>
</evidence>
<dbReference type="PANTHER" id="PTHR11224:SF10">
    <property type="entry name" value="IP09428P-RELATED"/>
    <property type="match status" value="1"/>
</dbReference>
<sequence length="277" mass="29653">MKSQAAARMGINAAMTMYVRSGAPPQLSEQPATPPPPRRRRGSGEGGSTDPAAGLCGAYTLSGRCGKRACHLVHGTVCPSCGKWALHPYNVEEAARHADECAARHERLAAAARSADIECAICLERVLATRGRKFGLLENCDHAFCLACIRSWRATAEAGLAGDTAVRCCPLCRQLSWFVTPSAIWPNTAEAKAATISAYKAKLATINCRMFAAGAGTCPHGTSCFYRHAYPDGRLEEKTLRRNVDADGDVHVVRSVCLSDFIQASAAAHRALRRRAA</sequence>
<proteinExistence type="predicted"/>
<dbReference type="InterPro" id="IPR018957">
    <property type="entry name" value="Znf_C3HC4_RING-type"/>
</dbReference>
<protein>
    <recommendedName>
        <fullName evidence="11">RING-type E3 ubiquitin transferase</fullName>
    </recommendedName>
</protein>
<dbReference type="SUPFAM" id="SSF57850">
    <property type="entry name" value="RING/U-box"/>
    <property type="match status" value="1"/>
</dbReference>
<dbReference type="InterPro" id="IPR017907">
    <property type="entry name" value="Znf_RING_CS"/>
</dbReference>
<keyword evidence="4 5" id="KW-0862">Zinc</keyword>
<evidence type="ECO:0000259" key="7">
    <source>
        <dbReference type="PROSITE" id="PS50089"/>
    </source>
</evidence>
<dbReference type="GO" id="GO:0000209">
    <property type="term" value="P:protein polyubiquitination"/>
    <property type="evidence" value="ECO:0007669"/>
    <property type="project" value="InterPro"/>
</dbReference>
<feature type="domain" description="RING-type" evidence="7">
    <location>
        <begin position="119"/>
        <end position="173"/>
    </location>
</feature>
<evidence type="ECO:0000256" key="4">
    <source>
        <dbReference type="ARBA" id="ARBA00022833"/>
    </source>
</evidence>
<evidence type="ECO:0000256" key="5">
    <source>
        <dbReference type="PROSITE-ProRule" id="PRU00723"/>
    </source>
</evidence>
<dbReference type="GO" id="GO:0061630">
    <property type="term" value="F:ubiquitin protein ligase activity"/>
    <property type="evidence" value="ECO:0007669"/>
    <property type="project" value="InterPro"/>
</dbReference>
<keyword evidence="2 5" id="KW-0479">Metal-binding</keyword>
<evidence type="ECO:0000259" key="8">
    <source>
        <dbReference type="PROSITE" id="PS50103"/>
    </source>
</evidence>
<comment type="caution">
    <text evidence="9">The sequence shown here is derived from an EMBL/GenBank/DDBJ whole genome shotgun (WGS) entry which is preliminary data.</text>
</comment>
<keyword evidence="3 5" id="KW-0863">Zinc-finger</keyword>
<evidence type="ECO:0008006" key="11">
    <source>
        <dbReference type="Google" id="ProtNLM"/>
    </source>
</evidence>
<dbReference type="Pfam" id="PF00097">
    <property type="entry name" value="zf-C3HC4"/>
    <property type="match status" value="1"/>
</dbReference>
<dbReference type="CDD" id="cd16521">
    <property type="entry name" value="RING-HC_MKRN"/>
    <property type="match status" value="1"/>
</dbReference>
<keyword evidence="1" id="KW-0808">Transferase</keyword>
<dbReference type="PROSITE" id="PS00518">
    <property type="entry name" value="ZF_RING_1"/>
    <property type="match status" value="1"/>
</dbReference>
<feature type="zinc finger region" description="C3H1-type" evidence="5">
    <location>
        <begin position="202"/>
        <end position="231"/>
    </location>
</feature>
<dbReference type="EMBL" id="JALJOU010000054">
    <property type="protein sequence ID" value="KAK9828000.1"/>
    <property type="molecule type" value="Genomic_DNA"/>
</dbReference>
<evidence type="ECO:0000313" key="9">
    <source>
        <dbReference type="EMBL" id="KAK9828000.1"/>
    </source>
</evidence>
<dbReference type="InterPro" id="IPR001841">
    <property type="entry name" value="Znf_RING"/>
</dbReference>
<dbReference type="InterPro" id="IPR000571">
    <property type="entry name" value="Znf_CCCH"/>
</dbReference>
<dbReference type="GO" id="GO:0008270">
    <property type="term" value="F:zinc ion binding"/>
    <property type="evidence" value="ECO:0007669"/>
    <property type="project" value="UniProtKB-KW"/>
</dbReference>
<name>A0AAW1R236_9CHLO</name>
<dbReference type="Gene3D" id="3.30.40.10">
    <property type="entry name" value="Zinc/RING finger domain, C3HC4 (zinc finger)"/>
    <property type="match status" value="1"/>
</dbReference>
<dbReference type="InterPro" id="IPR045072">
    <property type="entry name" value="MKRN-like"/>
</dbReference>
<dbReference type="SMART" id="SM00184">
    <property type="entry name" value="RING"/>
    <property type="match status" value="1"/>
</dbReference>
<reference evidence="9 10" key="1">
    <citation type="journal article" date="2024" name="Nat. Commun.">
        <title>Phylogenomics reveals the evolutionary origins of lichenization in chlorophyte algae.</title>
        <authorList>
            <person name="Puginier C."/>
            <person name="Libourel C."/>
            <person name="Otte J."/>
            <person name="Skaloud P."/>
            <person name="Haon M."/>
            <person name="Grisel S."/>
            <person name="Petersen M."/>
            <person name="Berrin J.G."/>
            <person name="Delaux P.M."/>
            <person name="Dal Grande F."/>
            <person name="Keller J."/>
        </authorList>
    </citation>
    <scope>NUCLEOTIDE SEQUENCE [LARGE SCALE GENOMIC DNA]</scope>
    <source>
        <strain evidence="9 10">SAG 245.80</strain>
    </source>
</reference>
<dbReference type="PROSITE" id="PS50103">
    <property type="entry name" value="ZF_C3H1"/>
    <property type="match status" value="1"/>
</dbReference>
<accession>A0AAW1R236</accession>
<keyword evidence="10" id="KW-1185">Reference proteome</keyword>
<evidence type="ECO:0000256" key="2">
    <source>
        <dbReference type="ARBA" id="ARBA00022723"/>
    </source>
</evidence>
<evidence type="ECO:0000313" key="10">
    <source>
        <dbReference type="Proteomes" id="UP001445335"/>
    </source>
</evidence>
<dbReference type="PROSITE" id="PS50089">
    <property type="entry name" value="ZF_RING_2"/>
    <property type="match status" value="1"/>
</dbReference>
<evidence type="ECO:0000256" key="3">
    <source>
        <dbReference type="ARBA" id="ARBA00022771"/>
    </source>
</evidence>
<dbReference type="PANTHER" id="PTHR11224">
    <property type="entry name" value="MAKORIN-RELATED"/>
    <property type="match status" value="1"/>
</dbReference>
<feature type="region of interest" description="Disordered" evidence="6">
    <location>
        <begin position="20"/>
        <end position="49"/>
    </location>
</feature>
<feature type="domain" description="C3H1-type" evidence="8">
    <location>
        <begin position="202"/>
        <end position="231"/>
    </location>
</feature>
<dbReference type="InterPro" id="IPR013083">
    <property type="entry name" value="Znf_RING/FYVE/PHD"/>
</dbReference>
<organism evidence="9 10">
    <name type="scientific">Elliptochloris bilobata</name>
    <dbReference type="NCBI Taxonomy" id="381761"/>
    <lineage>
        <taxon>Eukaryota</taxon>
        <taxon>Viridiplantae</taxon>
        <taxon>Chlorophyta</taxon>
        <taxon>core chlorophytes</taxon>
        <taxon>Trebouxiophyceae</taxon>
        <taxon>Trebouxiophyceae incertae sedis</taxon>
        <taxon>Elliptochloris clade</taxon>
        <taxon>Elliptochloris</taxon>
    </lineage>
</organism>
<dbReference type="Proteomes" id="UP001445335">
    <property type="component" value="Unassembled WGS sequence"/>
</dbReference>
<gene>
    <name evidence="9" type="ORF">WJX81_007535</name>
</gene>
<evidence type="ECO:0000256" key="6">
    <source>
        <dbReference type="SAM" id="MobiDB-lite"/>
    </source>
</evidence>
<dbReference type="AlphaFoldDB" id="A0AAW1R236"/>